<comment type="caution">
    <text evidence="1">The sequence shown here is derived from an EMBL/GenBank/DDBJ whole genome shotgun (WGS) entry which is preliminary data.</text>
</comment>
<dbReference type="EMBL" id="JAQIZT010000006">
    <property type="protein sequence ID" value="KAJ6993700.1"/>
    <property type="molecule type" value="Genomic_DNA"/>
</dbReference>
<dbReference type="Proteomes" id="UP001164929">
    <property type="component" value="Chromosome 6"/>
</dbReference>
<evidence type="ECO:0000313" key="2">
    <source>
        <dbReference type="Proteomes" id="UP001164929"/>
    </source>
</evidence>
<gene>
    <name evidence="1" type="ORF">NC653_016744</name>
</gene>
<reference evidence="1" key="1">
    <citation type="journal article" date="2023" name="Mol. Ecol. Resour.">
        <title>Chromosome-level genome assembly of a triploid poplar Populus alba 'Berolinensis'.</title>
        <authorList>
            <person name="Chen S."/>
            <person name="Yu Y."/>
            <person name="Wang X."/>
            <person name="Wang S."/>
            <person name="Zhang T."/>
            <person name="Zhou Y."/>
            <person name="He R."/>
            <person name="Meng N."/>
            <person name="Wang Y."/>
            <person name="Liu W."/>
            <person name="Liu Z."/>
            <person name="Liu J."/>
            <person name="Guo Q."/>
            <person name="Huang H."/>
            <person name="Sederoff R.R."/>
            <person name="Wang G."/>
            <person name="Qu G."/>
            <person name="Chen S."/>
        </authorList>
    </citation>
    <scope>NUCLEOTIDE SEQUENCE</scope>
    <source>
        <strain evidence="1">SC-2020</strain>
    </source>
</reference>
<accession>A0AAD6QNL2</accession>
<name>A0AAD6QNL2_9ROSI</name>
<proteinExistence type="predicted"/>
<protein>
    <submittedName>
        <fullName evidence="1">Uncharacterized protein</fullName>
    </submittedName>
</protein>
<keyword evidence="2" id="KW-1185">Reference proteome</keyword>
<dbReference type="AlphaFoldDB" id="A0AAD6QNL2"/>
<evidence type="ECO:0000313" key="1">
    <source>
        <dbReference type="EMBL" id="KAJ6993700.1"/>
    </source>
</evidence>
<organism evidence="1 2">
    <name type="scientific">Populus alba x Populus x berolinensis</name>
    <dbReference type="NCBI Taxonomy" id="444605"/>
    <lineage>
        <taxon>Eukaryota</taxon>
        <taxon>Viridiplantae</taxon>
        <taxon>Streptophyta</taxon>
        <taxon>Embryophyta</taxon>
        <taxon>Tracheophyta</taxon>
        <taxon>Spermatophyta</taxon>
        <taxon>Magnoliopsida</taxon>
        <taxon>eudicotyledons</taxon>
        <taxon>Gunneridae</taxon>
        <taxon>Pentapetalae</taxon>
        <taxon>rosids</taxon>
        <taxon>fabids</taxon>
        <taxon>Malpighiales</taxon>
        <taxon>Salicaceae</taxon>
        <taxon>Saliceae</taxon>
        <taxon>Populus</taxon>
    </lineage>
</organism>
<sequence length="62" mass="7335">MIREDMSLSREIRTIIMKSIGHSACLPDLLTFLSYSYKIDHRSEDVFTSNEINFFNIFLIYV</sequence>